<sequence>MVLRSGIIIPFQFRDTKKLLMIGVPEENRNLNIWDLKNVVRAAFGIYNFEFRNKKIGVNIPDELLLHYLAQRHDLTNFVIEINQALDDGHAKELLSYEPSCSMAVLKQQQQLQHQQQQQQQQLQQQQHHHPHSHPHHHQVPLPQRSNESASHTHEYVGSGGAAAAASTLPGSQPNSPALGVCNEPVDSPLEHANNSNSDHADTAQKLRIVQSYSERTPESLTQSIDPMDIIPKAESESEVERAARAARFQAREHQQQQQHQQQRQQQEQQHAQALQQEAQALQHVLPSQQFFSSYAHSLPSMTAPNTSQQPPYTPGLMSRFRKRGERMSKDQKELYVKFFEDNPCMLSNHRRHDGLTEPLWAKLAHMLNSVPQGAVKNVEDWKQTFDAWRYRIFMYTRYNSKLSMSETSDPKNFKPLTATDQKAYAMWTSHKHIAPPDYEKMDMFVPLDESTTATNSYDY</sequence>
<evidence type="ECO:0000313" key="3">
    <source>
        <dbReference type="Proteomes" id="UP001200034"/>
    </source>
</evidence>
<comment type="caution">
    <text evidence="2">The sequence shown here is derived from an EMBL/GenBank/DDBJ whole genome shotgun (WGS) entry which is preliminary data.</text>
</comment>
<evidence type="ECO:0000256" key="1">
    <source>
        <dbReference type="SAM" id="MobiDB-lite"/>
    </source>
</evidence>
<feature type="compositionally biased region" description="Basic residues" evidence="1">
    <location>
        <begin position="127"/>
        <end position="139"/>
    </location>
</feature>
<feature type="compositionally biased region" description="Polar residues" evidence="1">
    <location>
        <begin position="211"/>
        <end position="225"/>
    </location>
</feature>
<gene>
    <name evidence="2" type="ORF">KR093_009701</name>
</gene>
<reference evidence="2" key="1">
    <citation type="journal article" date="2021" name="Mol. Ecol. Resour.">
        <title>Phylogenomic analyses of the genus Drosophila reveals genomic signals of climate adaptation.</title>
        <authorList>
            <person name="Li F."/>
            <person name="Rane R.V."/>
            <person name="Luria V."/>
            <person name="Xiong Z."/>
            <person name="Chen J."/>
            <person name="Li Z."/>
            <person name="Catullo R.A."/>
            <person name="Griffin P.C."/>
            <person name="Schiffer M."/>
            <person name="Pearce S."/>
            <person name="Lee S.F."/>
            <person name="McElroy K."/>
            <person name="Stocker A."/>
            <person name="Shirriffs J."/>
            <person name="Cockerell F."/>
            <person name="Coppin C."/>
            <person name="Sgro C.M."/>
            <person name="Karger A."/>
            <person name="Cain J.W."/>
            <person name="Weber J.A."/>
            <person name="Santpere G."/>
            <person name="Kirschner M.W."/>
            <person name="Hoffmann A.A."/>
            <person name="Oakeshott J.G."/>
            <person name="Zhang G."/>
        </authorList>
    </citation>
    <scope>NUCLEOTIDE SEQUENCE</scope>
    <source>
        <strain evidence="2">BGI-SZ-2011g</strain>
    </source>
</reference>
<keyword evidence="3" id="KW-1185">Reference proteome</keyword>
<proteinExistence type="predicted"/>
<organism evidence="2 3">
    <name type="scientific">Drosophila rubida</name>
    <dbReference type="NCBI Taxonomy" id="30044"/>
    <lineage>
        <taxon>Eukaryota</taxon>
        <taxon>Metazoa</taxon>
        <taxon>Ecdysozoa</taxon>
        <taxon>Arthropoda</taxon>
        <taxon>Hexapoda</taxon>
        <taxon>Insecta</taxon>
        <taxon>Pterygota</taxon>
        <taxon>Neoptera</taxon>
        <taxon>Endopterygota</taxon>
        <taxon>Diptera</taxon>
        <taxon>Brachycera</taxon>
        <taxon>Muscomorpha</taxon>
        <taxon>Ephydroidea</taxon>
        <taxon>Drosophilidae</taxon>
        <taxon>Drosophila</taxon>
    </lineage>
</organism>
<feature type="compositionally biased region" description="Low complexity" evidence="1">
    <location>
        <begin position="108"/>
        <end position="126"/>
    </location>
</feature>
<accession>A0AAD4JYW7</accession>
<feature type="compositionally biased region" description="Low complexity" evidence="1">
    <location>
        <begin position="256"/>
        <end position="276"/>
    </location>
</feature>
<feature type="compositionally biased region" description="Basic and acidic residues" evidence="1">
    <location>
        <begin position="232"/>
        <end position="255"/>
    </location>
</feature>
<dbReference type="AlphaFoldDB" id="A0AAD4JYW7"/>
<dbReference type="EMBL" id="JAJJHW010002774">
    <property type="protein sequence ID" value="KAH8366147.1"/>
    <property type="molecule type" value="Genomic_DNA"/>
</dbReference>
<feature type="region of interest" description="Disordered" evidence="1">
    <location>
        <begin position="108"/>
        <end position="276"/>
    </location>
</feature>
<dbReference type="Proteomes" id="UP001200034">
    <property type="component" value="Unassembled WGS sequence"/>
</dbReference>
<evidence type="ECO:0000313" key="2">
    <source>
        <dbReference type="EMBL" id="KAH8366147.1"/>
    </source>
</evidence>
<name>A0AAD4JYW7_9MUSC</name>
<protein>
    <submittedName>
        <fullName evidence="2">Uncharacterized protein</fullName>
    </submittedName>
</protein>